<evidence type="ECO:0000313" key="1">
    <source>
        <dbReference type="EMBL" id="TEB24683.1"/>
    </source>
</evidence>
<dbReference type="AlphaFoldDB" id="A0A4Y7SS33"/>
<proteinExistence type="predicted"/>
<reference evidence="1 2" key="1">
    <citation type="journal article" date="2019" name="Nat. Ecol. Evol.">
        <title>Megaphylogeny resolves global patterns of mushroom evolution.</title>
        <authorList>
            <person name="Varga T."/>
            <person name="Krizsan K."/>
            <person name="Foldi C."/>
            <person name="Dima B."/>
            <person name="Sanchez-Garcia M."/>
            <person name="Sanchez-Ramirez S."/>
            <person name="Szollosi G.J."/>
            <person name="Szarkandi J.G."/>
            <person name="Papp V."/>
            <person name="Albert L."/>
            <person name="Andreopoulos W."/>
            <person name="Angelini C."/>
            <person name="Antonin V."/>
            <person name="Barry K.W."/>
            <person name="Bougher N.L."/>
            <person name="Buchanan P."/>
            <person name="Buyck B."/>
            <person name="Bense V."/>
            <person name="Catcheside P."/>
            <person name="Chovatia M."/>
            <person name="Cooper J."/>
            <person name="Damon W."/>
            <person name="Desjardin D."/>
            <person name="Finy P."/>
            <person name="Geml J."/>
            <person name="Haridas S."/>
            <person name="Hughes K."/>
            <person name="Justo A."/>
            <person name="Karasinski D."/>
            <person name="Kautmanova I."/>
            <person name="Kiss B."/>
            <person name="Kocsube S."/>
            <person name="Kotiranta H."/>
            <person name="LaButti K.M."/>
            <person name="Lechner B.E."/>
            <person name="Liimatainen K."/>
            <person name="Lipzen A."/>
            <person name="Lukacs Z."/>
            <person name="Mihaltcheva S."/>
            <person name="Morgado L.N."/>
            <person name="Niskanen T."/>
            <person name="Noordeloos M.E."/>
            <person name="Ohm R.A."/>
            <person name="Ortiz-Santana B."/>
            <person name="Ovrebo C."/>
            <person name="Racz N."/>
            <person name="Riley R."/>
            <person name="Savchenko A."/>
            <person name="Shiryaev A."/>
            <person name="Soop K."/>
            <person name="Spirin V."/>
            <person name="Szebenyi C."/>
            <person name="Tomsovsky M."/>
            <person name="Tulloss R.E."/>
            <person name="Uehling J."/>
            <person name="Grigoriev I.V."/>
            <person name="Vagvolgyi C."/>
            <person name="Papp T."/>
            <person name="Martin F.M."/>
            <person name="Miettinen O."/>
            <person name="Hibbett D.S."/>
            <person name="Nagy L.G."/>
        </authorList>
    </citation>
    <scope>NUCLEOTIDE SEQUENCE [LARGE SCALE GENOMIC DNA]</scope>
    <source>
        <strain evidence="1 2">FP101781</strain>
    </source>
</reference>
<accession>A0A4Y7SS33</accession>
<name>A0A4Y7SS33_COPMI</name>
<evidence type="ECO:0000313" key="2">
    <source>
        <dbReference type="Proteomes" id="UP000298030"/>
    </source>
</evidence>
<sequence length="489" mass="55460">MSHPMPNGETKGTGSPLGVFERVPDDVLSLIFETAHESGYYCAPSNELGGKLQAGPALESEATISHVCTLWRDLAYSLPKLWATFRFRRAASTDGFVGELERLRLYLARSVDQDLDLVFNFYDMPKAPVLMDMLLLVPPHVHRLWRFVLHSDRTNFVVPFHKELTGVAAPRLEHFEVCTGKYHNIAEEGYDGEPRWDPKILTLGPPNIKFLKLDAPASRRFRPQFNNLVHFALHPGRAILRQQLLWVYFEQVISLPFIETISIFYLVIAPPDPGRHLRTIEAKRLKHFRIGRTHNNLSPLLYLLPAREANLSLQFPSLKSLYFIDVYVPRGLNGSPDLISFWEALFAKTATITHLCLSHSMIGSVNPEYRMSVVSIWGTILSTGEKVGGRVPRDKGQLPWQNVRLLDVNHSEDVAEAFNCSIADLRPLGLWPNLATIRTPSGRYPPTFEPGNVQVEPLLRAAPDWPPDYPFPSSIPTNEFDWRLEIDTT</sequence>
<protein>
    <recommendedName>
        <fullName evidence="3">F-box domain-containing protein</fullName>
    </recommendedName>
</protein>
<dbReference type="EMBL" id="QPFP01000064">
    <property type="protein sequence ID" value="TEB24683.1"/>
    <property type="molecule type" value="Genomic_DNA"/>
</dbReference>
<dbReference type="OrthoDB" id="3048040at2759"/>
<organism evidence="1 2">
    <name type="scientific">Coprinellus micaceus</name>
    <name type="common">Glistening ink-cap mushroom</name>
    <name type="synonym">Coprinus micaceus</name>
    <dbReference type="NCBI Taxonomy" id="71717"/>
    <lineage>
        <taxon>Eukaryota</taxon>
        <taxon>Fungi</taxon>
        <taxon>Dikarya</taxon>
        <taxon>Basidiomycota</taxon>
        <taxon>Agaricomycotina</taxon>
        <taxon>Agaricomycetes</taxon>
        <taxon>Agaricomycetidae</taxon>
        <taxon>Agaricales</taxon>
        <taxon>Agaricineae</taxon>
        <taxon>Psathyrellaceae</taxon>
        <taxon>Coprinellus</taxon>
    </lineage>
</organism>
<comment type="caution">
    <text evidence="1">The sequence shown here is derived from an EMBL/GenBank/DDBJ whole genome shotgun (WGS) entry which is preliminary data.</text>
</comment>
<keyword evidence="2" id="KW-1185">Reference proteome</keyword>
<dbReference type="Proteomes" id="UP000298030">
    <property type="component" value="Unassembled WGS sequence"/>
</dbReference>
<gene>
    <name evidence="1" type="ORF">FA13DRAFT_1739030</name>
</gene>
<evidence type="ECO:0008006" key="3">
    <source>
        <dbReference type="Google" id="ProtNLM"/>
    </source>
</evidence>